<proteinExistence type="predicted"/>
<evidence type="ECO:0000256" key="2">
    <source>
        <dbReference type="SAM" id="SignalP"/>
    </source>
</evidence>
<evidence type="ECO:0008006" key="5">
    <source>
        <dbReference type="Google" id="ProtNLM"/>
    </source>
</evidence>
<comment type="caution">
    <text evidence="3">The sequence shown here is derived from an EMBL/GenBank/DDBJ whole genome shotgun (WGS) entry which is preliminary data.</text>
</comment>
<feature type="compositionally biased region" description="Basic and acidic residues" evidence="1">
    <location>
        <begin position="31"/>
        <end position="42"/>
    </location>
</feature>
<name>A0ABP6G2L1_9ACTN</name>
<evidence type="ECO:0000313" key="3">
    <source>
        <dbReference type="EMBL" id="GAA2710751.1"/>
    </source>
</evidence>
<sequence length="172" mass="17750">MRTTLLTSISAAVVCGSLALGLTGPALAADGRPRPVLREEAPRPATPADATGNLDDTLRLGSRIVDECRTAHPDLALLRDLHRQLGTSAGRLLADVRARAARDAAGDPVSDVKAQVDTLVKDLTDLLAAVQAKDVAKVTALVPKVVADLQALLTSVPKLLTGAAPLPLPVPV</sequence>
<accession>A0ABP6G2L1</accession>
<keyword evidence="4" id="KW-1185">Reference proteome</keyword>
<dbReference type="RefSeq" id="WP_344433589.1">
    <property type="nucleotide sequence ID" value="NZ_BAAASL010000003.1"/>
</dbReference>
<reference evidence="4" key="1">
    <citation type="journal article" date="2019" name="Int. J. Syst. Evol. Microbiol.">
        <title>The Global Catalogue of Microorganisms (GCM) 10K type strain sequencing project: providing services to taxonomists for standard genome sequencing and annotation.</title>
        <authorList>
            <consortium name="The Broad Institute Genomics Platform"/>
            <consortium name="The Broad Institute Genome Sequencing Center for Infectious Disease"/>
            <person name="Wu L."/>
            <person name="Ma J."/>
        </authorList>
    </citation>
    <scope>NUCLEOTIDE SEQUENCE [LARGE SCALE GENOMIC DNA]</scope>
    <source>
        <strain evidence="4">JCM 4542</strain>
    </source>
</reference>
<organism evidence="3 4">
    <name type="scientific">Streptomyces luteosporeus</name>
    <dbReference type="NCBI Taxonomy" id="173856"/>
    <lineage>
        <taxon>Bacteria</taxon>
        <taxon>Bacillati</taxon>
        <taxon>Actinomycetota</taxon>
        <taxon>Actinomycetes</taxon>
        <taxon>Kitasatosporales</taxon>
        <taxon>Streptomycetaceae</taxon>
        <taxon>Streptomyces</taxon>
    </lineage>
</organism>
<feature type="chain" id="PRO_5046457309" description="Secreted protein" evidence="2">
    <location>
        <begin position="29"/>
        <end position="172"/>
    </location>
</feature>
<dbReference type="Proteomes" id="UP001500886">
    <property type="component" value="Unassembled WGS sequence"/>
</dbReference>
<dbReference type="EMBL" id="BAAASL010000003">
    <property type="protein sequence ID" value="GAA2710751.1"/>
    <property type="molecule type" value="Genomic_DNA"/>
</dbReference>
<feature type="signal peptide" evidence="2">
    <location>
        <begin position="1"/>
        <end position="28"/>
    </location>
</feature>
<keyword evidence="2" id="KW-0732">Signal</keyword>
<evidence type="ECO:0000313" key="4">
    <source>
        <dbReference type="Proteomes" id="UP001500886"/>
    </source>
</evidence>
<feature type="region of interest" description="Disordered" evidence="1">
    <location>
        <begin position="31"/>
        <end position="54"/>
    </location>
</feature>
<gene>
    <name evidence="3" type="ORF">GCM10010315_11210</name>
</gene>
<evidence type="ECO:0000256" key="1">
    <source>
        <dbReference type="SAM" id="MobiDB-lite"/>
    </source>
</evidence>
<protein>
    <recommendedName>
        <fullName evidence="5">Secreted protein</fullName>
    </recommendedName>
</protein>